<evidence type="ECO:0000313" key="3">
    <source>
        <dbReference type="Proteomes" id="UP000828713"/>
    </source>
</evidence>
<dbReference type="EMBL" id="MW980070">
    <property type="protein sequence ID" value="QXV74643.1"/>
    <property type="molecule type" value="Genomic_DNA"/>
</dbReference>
<accession>A0AAE7VMS7</accession>
<dbReference type="GO" id="GO:0016874">
    <property type="term" value="F:ligase activity"/>
    <property type="evidence" value="ECO:0007669"/>
    <property type="project" value="UniProtKB-KW"/>
</dbReference>
<organism evidence="2 3">
    <name type="scientific">Rhizobium phage RHEph21</name>
    <dbReference type="NCBI Taxonomy" id="2836134"/>
    <lineage>
        <taxon>Viruses</taxon>
        <taxon>Duplodnaviria</taxon>
        <taxon>Heunggongvirae</taxon>
        <taxon>Uroviricota</taxon>
        <taxon>Caudoviricetes</taxon>
        <taxon>Autographivirales</taxon>
        <taxon>Autographivirales incertae sedis</taxon>
        <taxon>Chamilpavirus</taxon>
        <taxon>Chamilpavirus RHEph21</taxon>
    </lineage>
</organism>
<dbReference type="Proteomes" id="UP000828713">
    <property type="component" value="Segment"/>
</dbReference>
<dbReference type="Pfam" id="PF09414">
    <property type="entry name" value="RNA_ligase"/>
    <property type="match status" value="1"/>
</dbReference>
<feature type="domain" description="RNA ligase" evidence="1">
    <location>
        <begin position="18"/>
        <end position="186"/>
    </location>
</feature>
<dbReference type="InterPro" id="IPR021122">
    <property type="entry name" value="RNA_ligase_dom_REL/Rnl2"/>
</dbReference>
<evidence type="ECO:0000259" key="1">
    <source>
        <dbReference type="Pfam" id="PF09414"/>
    </source>
</evidence>
<keyword evidence="2" id="KW-0436">Ligase</keyword>
<dbReference type="SUPFAM" id="SSF56091">
    <property type="entry name" value="DNA ligase/mRNA capping enzyme, catalytic domain"/>
    <property type="match status" value="1"/>
</dbReference>
<sequence length="205" mass="22871">MDFQAFPKIPRIAKSFFVTITEKIDGSNAQVVWTEFNENDRNDPSSLAVADGLTLRVGSRNRWIGPGKDSDNYGFARWCIDNLKELRKLGQGQHFGEWYGSGIQCGYGLTGGDKRFALFNARRWGDAYRAHQGGHTNDFPSCVEVVPVLYQGAFTSTAVDDCMARLRDEGSVHVPGFMNPEGVIVEMNGERAKHTFQNVNGKWVS</sequence>
<evidence type="ECO:0000313" key="2">
    <source>
        <dbReference type="EMBL" id="QXV74643.1"/>
    </source>
</evidence>
<protein>
    <submittedName>
        <fullName evidence="2">RNA ligase 2 protein</fullName>
    </submittedName>
</protein>
<name>A0AAE7VMS7_9CAUD</name>
<proteinExistence type="predicted"/>
<keyword evidence="3" id="KW-1185">Reference proteome</keyword>
<reference evidence="2" key="1">
    <citation type="submission" date="2021-04" db="EMBL/GenBank/DDBJ databases">
        <title>The Hidden Diversity of Double-Stranded DNA Phages in the Symbiotic Bacterium Rhizobium.</title>
        <authorList>
            <person name="Santamaria R.I."/>
            <person name="Bustos P."/>
            <person name="Cauwenberghe J.V."/>
            <person name="Gonzalez V."/>
        </authorList>
    </citation>
    <scope>NUCLEOTIDE SEQUENCE</scope>
</reference>